<feature type="transmembrane region" description="Helical" evidence="1">
    <location>
        <begin position="456"/>
        <end position="478"/>
    </location>
</feature>
<feature type="transmembrane region" description="Helical" evidence="1">
    <location>
        <begin position="104"/>
        <end position="122"/>
    </location>
</feature>
<reference evidence="2 3" key="1">
    <citation type="submission" date="2016-04" db="EMBL/GenBank/DDBJ databases">
        <title>A degradative enzymes factory behind the ericoid mycorrhizal symbiosis.</title>
        <authorList>
            <consortium name="DOE Joint Genome Institute"/>
            <person name="Martino E."/>
            <person name="Morin E."/>
            <person name="Grelet G."/>
            <person name="Kuo A."/>
            <person name="Kohler A."/>
            <person name="Daghino S."/>
            <person name="Barry K."/>
            <person name="Choi C."/>
            <person name="Cichocki N."/>
            <person name="Clum A."/>
            <person name="Copeland A."/>
            <person name="Hainaut M."/>
            <person name="Haridas S."/>
            <person name="Labutti K."/>
            <person name="Lindquist E."/>
            <person name="Lipzen A."/>
            <person name="Khouja H.-R."/>
            <person name="Murat C."/>
            <person name="Ohm R."/>
            <person name="Olson A."/>
            <person name="Spatafora J."/>
            <person name="Veneault-Fourrey C."/>
            <person name="Henrissat B."/>
            <person name="Grigoriev I."/>
            <person name="Martin F."/>
            <person name="Perotto S."/>
        </authorList>
    </citation>
    <scope>NUCLEOTIDE SEQUENCE [LARGE SCALE GENOMIC DNA]</scope>
    <source>
        <strain evidence="2 3">E</strain>
    </source>
</reference>
<organism evidence="2 3">
    <name type="scientific">Hyaloscypha bicolor E</name>
    <dbReference type="NCBI Taxonomy" id="1095630"/>
    <lineage>
        <taxon>Eukaryota</taxon>
        <taxon>Fungi</taxon>
        <taxon>Dikarya</taxon>
        <taxon>Ascomycota</taxon>
        <taxon>Pezizomycotina</taxon>
        <taxon>Leotiomycetes</taxon>
        <taxon>Helotiales</taxon>
        <taxon>Hyaloscyphaceae</taxon>
        <taxon>Hyaloscypha</taxon>
        <taxon>Hyaloscypha bicolor</taxon>
    </lineage>
</organism>
<evidence type="ECO:0000313" key="3">
    <source>
        <dbReference type="Proteomes" id="UP000235371"/>
    </source>
</evidence>
<keyword evidence="3" id="KW-1185">Reference proteome</keyword>
<dbReference type="GeneID" id="36584507"/>
<dbReference type="OrthoDB" id="5420013at2759"/>
<sequence length="546" mass="61395">MRKYVKPSKSILNFLDVAAVIVSITCAGLALATISPHLHYATQLQYTGQITIVGFLLSLMNQCLQKVAPFLFMLIEARFGSSGLQNYDGLMRWSLWGERLRPAWRVSIVFLLALPLILSAVYKQFTGGTGWVQVATSVGYYGPTAPQGLKHAGGQTIMASAVHPYMAASRHDADFLDLTKGTQAYGYNILLLSNTSAAALDSPLPNHISHLQSQLTNIATYYLEAAVRGTVTHYNSTADSHRRDSSFWRKYFPGGPELRAATDIWPWNRWYFGWQMLSSASDNSTYAWDPSWSLMGYYTRPKFIIQPHDIKREFEQTARGFDTHRHACRGKWKVTRNSIELLSGSCDPTPLESKYQYLSNCQLPLTHYVELLAEFLGPFAESRKDSPWLLPTFSVVTAAMYSSQVADSEGFVWIQPDGPIWQEWNPGKDPDFRYNETYLLDESLLMEVPTMRASPGLCFVIILQPILTIIAFVSTLWLRNTPICRDFCLVSVLAGVDKDSLKLLEGASFSGKLDRPMRLQITALEETSASGERLPRLEYVIEESVD</sequence>
<dbReference type="Proteomes" id="UP000235371">
    <property type="component" value="Unassembled WGS sequence"/>
</dbReference>
<keyword evidence="1" id="KW-0472">Membrane</keyword>
<keyword evidence="1" id="KW-0812">Transmembrane</keyword>
<gene>
    <name evidence="2" type="ORF">K444DRAFT_549121</name>
</gene>
<evidence type="ECO:0000256" key="1">
    <source>
        <dbReference type="SAM" id="Phobius"/>
    </source>
</evidence>
<name>A0A2J6SFB4_9HELO</name>
<evidence type="ECO:0000313" key="2">
    <source>
        <dbReference type="EMBL" id="PMD49465.1"/>
    </source>
</evidence>
<accession>A0A2J6SFB4</accession>
<dbReference type="InParanoid" id="A0A2J6SFB4"/>
<dbReference type="EMBL" id="KZ613921">
    <property type="protein sequence ID" value="PMD49465.1"/>
    <property type="molecule type" value="Genomic_DNA"/>
</dbReference>
<proteinExistence type="predicted"/>
<dbReference type="AlphaFoldDB" id="A0A2J6SFB4"/>
<feature type="transmembrane region" description="Helical" evidence="1">
    <location>
        <begin position="12"/>
        <end position="34"/>
    </location>
</feature>
<keyword evidence="1" id="KW-1133">Transmembrane helix</keyword>
<dbReference type="RefSeq" id="XP_024726369.1">
    <property type="nucleotide sequence ID" value="XM_024876428.1"/>
</dbReference>
<protein>
    <submittedName>
        <fullName evidence="2">Uncharacterized protein</fullName>
    </submittedName>
</protein>